<sequence length="86" mass="10290">MKNVINVDITTKIKRSKLLYYVYYYVMSGLVNLYKLFLKPDGKLMLFVCYGGRHYSDSTRVIYEAMLKDERFKDYIGLRQTDCCIY</sequence>
<dbReference type="AlphaFoldDB" id="A0A6N2UKZ9"/>
<feature type="transmembrane region" description="Helical" evidence="1">
    <location>
        <begin position="20"/>
        <end position="38"/>
    </location>
</feature>
<dbReference type="InterPro" id="IPR043149">
    <property type="entry name" value="TagF_N"/>
</dbReference>
<keyword evidence="1" id="KW-1133">Transmembrane helix</keyword>
<gene>
    <name evidence="2" type="ORF">BULFYP32_02235</name>
</gene>
<name>A0A6N2UKZ9_BACUN</name>
<organism evidence="2">
    <name type="scientific">Bacteroides uniformis</name>
    <dbReference type="NCBI Taxonomy" id="820"/>
    <lineage>
        <taxon>Bacteria</taxon>
        <taxon>Pseudomonadati</taxon>
        <taxon>Bacteroidota</taxon>
        <taxon>Bacteroidia</taxon>
        <taxon>Bacteroidales</taxon>
        <taxon>Bacteroidaceae</taxon>
        <taxon>Bacteroides</taxon>
    </lineage>
</organism>
<dbReference type="EMBL" id="CACRTC010000024">
    <property type="protein sequence ID" value="VYT19265.1"/>
    <property type="molecule type" value="Genomic_DNA"/>
</dbReference>
<proteinExistence type="predicted"/>
<dbReference type="Gene3D" id="3.40.50.11820">
    <property type="match status" value="1"/>
</dbReference>
<keyword evidence="1" id="KW-0812">Transmembrane</keyword>
<protein>
    <submittedName>
        <fullName evidence="2">Uncharacterized protein</fullName>
    </submittedName>
</protein>
<reference evidence="2" key="1">
    <citation type="submission" date="2019-11" db="EMBL/GenBank/DDBJ databases">
        <authorList>
            <person name="Feng L."/>
        </authorList>
    </citation>
    <scope>NUCLEOTIDE SEQUENCE</scope>
    <source>
        <strain evidence="2">BuniformisLFYP32</strain>
    </source>
</reference>
<evidence type="ECO:0000313" key="2">
    <source>
        <dbReference type="EMBL" id="VYT19265.1"/>
    </source>
</evidence>
<accession>A0A6N2UKZ9</accession>
<keyword evidence="1" id="KW-0472">Membrane</keyword>
<evidence type="ECO:0000256" key="1">
    <source>
        <dbReference type="SAM" id="Phobius"/>
    </source>
</evidence>